<evidence type="ECO:0000256" key="3">
    <source>
        <dbReference type="ARBA" id="ARBA00022543"/>
    </source>
</evidence>
<evidence type="ECO:0000256" key="14">
    <source>
        <dbReference type="ARBA" id="ARBA00023026"/>
    </source>
</evidence>
<name>A0A1I5F1H0_9RHOB</name>
<dbReference type="PROSITE" id="PS50112">
    <property type="entry name" value="PAS"/>
    <property type="match status" value="1"/>
</dbReference>
<dbReference type="AlphaFoldDB" id="A0A1I5F1H0"/>
<dbReference type="InterPro" id="IPR035965">
    <property type="entry name" value="PAS-like_dom_sf"/>
</dbReference>
<dbReference type="PANTHER" id="PTHR41523:SF8">
    <property type="entry name" value="ETHYLENE RESPONSE SENSOR PROTEIN"/>
    <property type="match status" value="1"/>
</dbReference>
<keyword evidence="3" id="KW-0600">Photoreceptor protein</keyword>
<dbReference type="Pfam" id="PF13426">
    <property type="entry name" value="PAS_9"/>
    <property type="match status" value="1"/>
</dbReference>
<evidence type="ECO:0000256" key="10">
    <source>
        <dbReference type="ARBA" id="ARBA00022741"/>
    </source>
</evidence>
<dbReference type="SMART" id="SM00091">
    <property type="entry name" value="PAS"/>
    <property type="match status" value="1"/>
</dbReference>
<dbReference type="InterPro" id="IPR000700">
    <property type="entry name" value="PAS-assoc_C"/>
</dbReference>
<keyword evidence="8" id="KW-0808">Transferase</keyword>
<protein>
    <recommendedName>
        <fullName evidence="2">histidine kinase</fullName>
        <ecNumber evidence="2">2.7.13.3</ecNumber>
    </recommendedName>
</protein>
<dbReference type="InterPro" id="IPR000014">
    <property type="entry name" value="PAS"/>
</dbReference>
<dbReference type="SMART" id="SM00911">
    <property type="entry name" value="HWE_HK"/>
    <property type="match status" value="1"/>
</dbReference>
<evidence type="ECO:0000256" key="12">
    <source>
        <dbReference type="ARBA" id="ARBA00022840"/>
    </source>
</evidence>
<dbReference type="SUPFAM" id="SSF55785">
    <property type="entry name" value="PYP-like sensor domain (PAS domain)"/>
    <property type="match status" value="2"/>
</dbReference>
<evidence type="ECO:0000256" key="7">
    <source>
        <dbReference type="ARBA" id="ARBA00022643"/>
    </source>
</evidence>
<keyword evidence="9" id="KW-0677">Repeat</keyword>
<organism evidence="18 19">
    <name type="scientific">Roseovarius lutimaris</name>
    <dbReference type="NCBI Taxonomy" id="1005928"/>
    <lineage>
        <taxon>Bacteria</taxon>
        <taxon>Pseudomonadati</taxon>
        <taxon>Pseudomonadota</taxon>
        <taxon>Alphaproteobacteria</taxon>
        <taxon>Rhodobacterales</taxon>
        <taxon>Roseobacteraceae</taxon>
        <taxon>Roseovarius</taxon>
    </lineage>
</organism>
<keyword evidence="6" id="KW-0285">Flavoprotein</keyword>
<dbReference type="SMART" id="SM00086">
    <property type="entry name" value="PAC"/>
    <property type="match status" value="1"/>
</dbReference>
<dbReference type="PANTHER" id="PTHR41523">
    <property type="entry name" value="TWO-COMPONENT SYSTEM SENSOR PROTEIN"/>
    <property type="match status" value="1"/>
</dbReference>
<keyword evidence="12" id="KW-0067">ATP-binding</keyword>
<dbReference type="Gene3D" id="3.30.450.20">
    <property type="entry name" value="PAS domain"/>
    <property type="match status" value="2"/>
</dbReference>
<evidence type="ECO:0000256" key="9">
    <source>
        <dbReference type="ARBA" id="ARBA00022737"/>
    </source>
</evidence>
<sequence length="472" mass="52253">MHTVPENSSVPVSRLDVTSFIDAMQDEVAILDSNGVIVATNKAWRQFSAENGGDAANAFAGSNYIEVCRHAKGTSSAEAAIIPNGFEHTLRTGELFRCEYPCDSPTVKRWFELTANRLIDDDDRFLVVQHRNITIRHIERAEIEQAFIDSNAMGALVATTSDAIISYDLDGNIITWNRAAQKLYGYSKEEALGQSLELLYPKNWPKPVSYYRDEIIAGRLESFEATRVGKDGTHREVWISCAPIRGVSGEVVAVSNIHRDVTEIREAERARDLIAQEVIHRAKNMLSIVIAIQRQTARIEGTVEGFKRSFEARLHSLAQSTDLLVNSAWTGVGLHDLANDQLEPFVDPNNVRHSLAGPHVELRPQGVQAIGMAFHELATNSAKYGVLKQGSGQIDIVWAINQVEDDQTLHLCWKETGVETGQNCKPRGFGSTVLTSLTPKMIGADNVFEVGPHDVKWSITISAKHFCVPAHF</sequence>
<dbReference type="NCBIfam" id="TIGR00229">
    <property type="entry name" value="sensory_box"/>
    <property type="match status" value="1"/>
</dbReference>
<dbReference type="InterPro" id="IPR011102">
    <property type="entry name" value="Sig_transdc_His_kinase_HWE"/>
</dbReference>
<gene>
    <name evidence="18" type="ORF">SAMN04487859_1186</name>
</gene>
<keyword evidence="14" id="KW-0843">Virulence</keyword>
<keyword evidence="7" id="KW-0288">FMN</keyword>
<keyword evidence="15" id="KW-0675">Receptor</keyword>
<dbReference type="Proteomes" id="UP000198599">
    <property type="component" value="Unassembled WGS sequence"/>
</dbReference>
<keyword evidence="5" id="KW-0716">Sensory transduction</keyword>
<dbReference type="CDD" id="cd00130">
    <property type="entry name" value="PAS"/>
    <property type="match status" value="1"/>
</dbReference>
<dbReference type="PROSITE" id="PS50113">
    <property type="entry name" value="PAC"/>
    <property type="match status" value="1"/>
</dbReference>
<keyword evidence="11" id="KW-0418">Kinase</keyword>
<keyword evidence="19" id="KW-1185">Reference proteome</keyword>
<evidence type="ECO:0000256" key="1">
    <source>
        <dbReference type="ARBA" id="ARBA00000085"/>
    </source>
</evidence>
<keyword evidence="10" id="KW-0547">Nucleotide-binding</keyword>
<evidence type="ECO:0000256" key="5">
    <source>
        <dbReference type="ARBA" id="ARBA00022606"/>
    </source>
</evidence>
<keyword evidence="13" id="KW-0157">Chromophore</keyword>
<evidence type="ECO:0000259" key="16">
    <source>
        <dbReference type="PROSITE" id="PS50112"/>
    </source>
</evidence>
<proteinExistence type="predicted"/>
<dbReference type="EMBL" id="FOVP01000018">
    <property type="protein sequence ID" value="SFO17648.1"/>
    <property type="molecule type" value="Genomic_DNA"/>
</dbReference>
<dbReference type="STRING" id="1005928.SAMN04487859_1186"/>
<evidence type="ECO:0000256" key="6">
    <source>
        <dbReference type="ARBA" id="ARBA00022630"/>
    </source>
</evidence>
<feature type="domain" description="PAC" evidence="17">
    <location>
        <begin position="221"/>
        <end position="273"/>
    </location>
</feature>
<evidence type="ECO:0000259" key="17">
    <source>
        <dbReference type="PROSITE" id="PS50113"/>
    </source>
</evidence>
<dbReference type="GO" id="GO:0009881">
    <property type="term" value="F:photoreceptor activity"/>
    <property type="evidence" value="ECO:0007669"/>
    <property type="project" value="UniProtKB-KW"/>
</dbReference>
<keyword evidence="4" id="KW-0597">Phosphoprotein</keyword>
<dbReference type="EC" id="2.7.13.3" evidence="2"/>
<dbReference type="Pfam" id="PF07536">
    <property type="entry name" value="HWE_HK"/>
    <property type="match status" value="1"/>
</dbReference>
<dbReference type="GO" id="GO:0005524">
    <property type="term" value="F:ATP binding"/>
    <property type="evidence" value="ECO:0007669"/>
    <property type="project" value="UniProtKB-KW"/>
</dbReference>
<reference evidence="19" key="1">
    <citation type="submission" date="2016-10" db="EMBL/GenBank/DDBJ databases">
        <authorList>
            <person name="Varghese N."/>
            <person name="Submissions S."/>
        </authorList>
    </citation>
    <scope>NUCLEOTIDE SEQUENCE [LARGE SCALE GENOMIC DNA]</scope>
    <source>
        <strain evidence="19">DSM 28463</strain>
    </source>
</reference>
<dbReference type="GO" id="GO:0004673">
    <property type="term" value="F:protein histidine kinase activity"/>
    <property type="evidence" value="ECO:0007669"/>
    <property type="project" value="UniProtKB-EC"/>
</dbReference>
<evidence type="ECO:0000256" key="2">
    <source>
        <dbReference type="ARBA" id="ARBA00012438"/>
    </source>
</evidence>
<evidence type="ECO:0000256" key="15">
    <source>
        <dbReference type="ARBA" id="ARBA00023170"/>
    </source>
</evidence>
<evidence type="ECO:0000313" key="18">
    <source>
        <dbReference type="EMBL" id="SFO17648.1"/>
    </source>
</evidence>
<dbReference type="InterPro" id="IPR001610">
    <property type="entry name" value="PAC"/>
</dbReference>
<dbReference type="RefSeq" id="WP_177193885.1">
    <property type="nucleotide sequence ID" value="NZ_FOVP01000018.1"/>
</dbReference>
<evidence type="ECO:0000256" key="8">
    <source>
        <dbReference type="ARBA" id="ARBA00022679"/>
    </source>
</evidence>
<feature type="domain" description="PAS" evidence="16">
    <location>
        <begin position="149"/>
        <end position="203"/>
    </location>
</feature>
<comment type="catalytic activity">
    <reaction evidence="1">
        <text>ATP + protein L-histidine = ADP + protein N-phospho-L-histidine.</text>
        <dbReference type="EC" id="2.7.13.3"/>
    </reaction>
</comment>
<evidence type="ECO:0000256" key="13">
    <source>
        <dbReference type="ARBA" id="ARBA00022991"/>
    </source>
</evidence>
<evidence type="ECO:0000256" key="11">
    <source>
        <dbReference type="ARBA" id="ARBA00022777"/>
    </source>
</evidence>
<accession>A0A1I5F1H0</accession>
<evidence type="ECO:0000313" key="19">
    <source>
        <dbReference type="Proteomes" id="UP000198599"/>
    </source>
</evidence>
<evidence type="ECO:0000256" key="4">
    <source>
        <dbReference type="ARBA" id="ARBA00022553"/>
    </source>
</evidence>